<dbReference type="OrthoDB" id="2736611at2759"/>
<dbReference type="AlphaFoldDB" id="A0A0D0ACX4"/>
<reference evidence="3 4" key="1">
    <citation type="submission" date="2014-04" db="EMBL/GenBank/DDBJ databases">
        <authorList>
            <consortium name="DOE Joint Genome Institute"/>
            <person name="Kuo A."/>
            <person name="Ruytinx J."/>
            <person name="Rineau F."/>
            <person name="Colpaert J."/>
            <person name="Kohler A."/>
            <person name="Nagy L.G."/>
            <person name="Floudas D."/>
            <person name="Copeland A."/>
            <person name="Barry K.W."/>
            <person name="Cichocki N."/>
            <person name="Veneault-Fourrey C."/>
            <person name="LaButti K."/>
            <person name="Lindquist E.A."/>
            <person name="Lipzen A."/>
            <person name="Lundell T."/>
            <person name="Morin E."/>
            <person name="Murat C."/>
            <person name="Sun H."/>
            <person name="Tunlid A."/>
            <person name="Henrissat B."/>
            <person name="Grigoriev I.V."/>
            <person name="Hibbett D.S."/>
            <person name="Martin F."/>
            <person name="Nordberg H.P."/>
            <person name="Cantor M.N."/>
            <person name="Hua S.X."/>
        </authorList>
    </citation>
    <scope>NUCLEOTIDE SEQUENCE [LARGE SCALE GENOMIC DNA]</scope>
    <source>
        <strain evidence="3 4">UH-Slu-Lm8-n1</strain>
    </source>
</reference>
<feature type="compositionally biased region" description="Acidic residues" evidence="1">
    <location>
        <begin position="11"/>
        <end position="21"/>
    </location>
</feature>
<feature type="domain" description="DUF8190" evidence="2">
    <location>
        <begin position="155"/>
        <end position="270"/>
    </location>
</feature>
<dbReference type="Proteomes" id="UP000054485">
    <property type="component" value="Unassembled WGS sequence"/>
</dbReference>
<name>A0A0D0ACX4_9AGAM</name>
<dbReference type="STRING" id="930992.A0A0D0ACX4"/>
<sequence>MEPDRDLSSISDEDYELDDEVSTDTLVTSPFNLDDISRVQEVDSDDAVPQEAIFDGLFLQQEGAPVDGPTWEQTTVTTVNLSSIERMYRINDRSSAIKLLHRRVNLVLDPDLKLRSDDPKLLWKGSKHFLDFILVVSGKIGLHAFLPRTLTDHNFTLTLNLRLQCREFRPKFGKLGFDPTGSMMAIGEGQSMELWLGFCPIGNIEDIDLANQSPLLNEKHGDTRLTAVHYRMGIMFLASLLCQIPTMPVHVMYPYGPRSDFKEWKIEDATNILAQKTITLRLQDVLQLNSMMIEQYDDFVANAPPYWLKDGWLQQHIPISVACRYGQNQAIASTDQHALRVEARNWNIERNYTNIRYLSMAVATHISCEIVRGWVQVPVNDILSVHDVIYNSPDADVRQPVDILTLPLHEPGTQRELNVYDEEGRRIPRFVGRTRTNGPKCGLLINLETIPQLFSSYVAHDEHLNLDADILDVDEGDGPSINVYPQAFLRKHGHLQSSSILPHFKTFVKKVQSKITRRQRRNLLDEDEDDADDEAEDRDEDHSDLIYVPCTIPPQCASMRQCVHAFMRPMRQCV</sequence>
<dbReference type="Pfam" id="PF26608">
    <property type="entry name" value="DUF8190"/>
    <property type="match status" value="1"/>
</dbReference>
<dbReference type="InParanoid" id="A0A0D0ACX4"/>
<evidence type="ECO:0000313" key="4">
    <source>
        <dbReference type="Proteomes" id="UP000054485"/>
    </source>
</evidence>
<protein>
    <recommendedName>
        <fullName evidence="2">DUF8190 domain-containing protein</fullName>
    </recommendedName>
</protein>
<evidence type="ECO:0000259" key="2">
    <source>
        <dbReference type="Pfam" id="PF26608"/>
    </source>
</evidence>
<evidence type="ECO:0000256" key="1">
    <source>
        <dbReference type="SAM" id="MobiDB-lite"/>
    </source>
</evidence>
<evidence type="ECO:0000313" key="3">
    <source>
        <dbReference type="EMBL" id="KIK32147.1"/>
    </source>
</evidence>
<accession>A0A0D0ACX4</accession>
<feature type="region of interest" description="Disordered" evidence="1">
    <location>
        <begin position="1"/>
        <end position="21"/>
    </location>
</feature>
<dbReference type="HOGENOM" id="CLU_475367_0_0_1"/>
<gene>
    <name evidence="3" type="ORF">CY34DRAFT_760389</name>
</gene>
<reference evidence="4" key="2">
    <citation type="submission" date="2015-01" db="EMBL/GenBank/DDBJ databases">
        <title>Evolutionary Origins and Diversification of the Mycorrhizal Mutualists.</title>
        <authorList>
            <consortium name="DOE Joint Genome Institute"/>
            <consortium name="Mycorrhizal Genomics Consortium"/>
            <person name="Kohler A."/>
            <person name="Kuo A."/>
            <person name="Nagy L.G."/>
            <person name="Floudas D."/>
            <person name="Copeland A."/>
            <person name="Barry K.W."/>
            <person name="Cichocki N."/>
            <person name="Veneault-Fourrey C."/>
            <person name="LaButti K."/>
            <person name="Lindquist E.A."/>
            <person name="Lipzen A."/>
            <person name="Lundell T."/>
            <person name="Morin E."/>
            <person name="Murat C."/>
            <person name="Riley R."/>
            <person name="Ohm R."/>
            <person name="Sun H."/>
            <person name="Tunlid A."/>
            <person name="Henrissat B."/>
            <person name="Grigoriev I.V."/>
            <person name="Hibbett D.S."/>
            <person name="Martin F."/>
        </authorList>
    </citation>
    <scope>NUCLEOTIDE SEQUENCE [LARGE SCALE GENOMIC DNA]</scope>
    <source>
        <strain evidence="4">UH-Slu-Lm8-n1</strain>
    </source>
</reference>
<organism evidence="3 4">
    <name type="scientific">Suillus luteus UH-Slu-Lm8-n1</name>
    <dbReference type="NCBI Taxonomy" id="930992"/>
    <lineage>
        <taxon>Eukaryota</taxon>
        <taxon>Fungi</taxon>
        <taxon>Dikarya</taxon>
        <taxon>Basidiomycota</taxon>
        <taxon>Agaricomycotina</taxon>
        <taxon>Agaricomycetes</taxon>
        <taxon>Agaricomycetidae</taxon>
        <taxon>Boletales</taxon>
        <taxon>Suillineae</taxon>
        <taxon>Suillaceae</taxon>
        <taxon>Suillus</taxon>
    </lineage>
</organism>
<dbReference type="InterPro" id="IPR058503">
    <property type="entry name" value="DUF8190"/>
</dbReference>
<feature type="non-terminal residue" evidence="3">
    <location>
        <position position="1"/>
    </location>
</feature>
<keyword evidence="4" id="KW-1185">Reference proteome</keyword>
<dbReference type="EMBL" id="KN836375">
    <property type="protein sequence ID" value="KIK32147.1"/>
    <property type="molecule type" value="Genomic_DNA"/>
</dbReference>
<proteinExistence type="predicted"/>